<dbReference type="OrthoDB" id="2679563at2"/>
<proteinExistence type="predicted"/>
<dbReference type="PROSITE" id="PS51257">
    <property type="entry name" value="PROKAR_LIPOPROTEIN"/>
    <property type="match status" value="1"/>
</dbReference>
<name>A0A1B3XKL6_9BACI</name>
<evidence type="ECO:0000313" key="3">
    <source>
        <dbReference type="Proteomes" id="UP000077926"/>
    </source>
</evidence>
<dbReference type="InterPro" id="IPR032693">
    <property type="entry name" value="YtkA-like_dom"/>
</dbReference>
<keyword evidence="3" id="KW-1185">Reference proteome</keyword>
<feature type="domain" description="YtkA-like" evidence="1">
    <location>
        <begin position="144"/>
        <end position="220"/>
    </location>
</feature>
<accession>A0A1B3XKL6</accession>
<protein>
    <recommendedName>
        <fullName evidence="1">YtkA-like domain-containing protein</fullName>
    </recommendedName>
</protein>
<dbReference type="EMBL" id="CP017080">
    <property type="protein sequence ID" value="AOH53763.1"/>
    <property type="molecule type" value="Genomic_DNA"/>
</dbReference>
<feature type="domain" description="YtkA-like" evidence="1">
    <location>
        <begin position="36"/>
        <end position="111"/>
    </location>
</feature>
<reference evidence="2 3" key="1">
    <citation type="submission" date="2016-08" db="EMBL/GenBank/DDBJ databases">
        <title>Complete genome sequence of Bacillus muralis G25-68, a strain with toxicity to nematodes.</title>
        <authorList>
            <person name="Zheng Z."/>
        </authorList>
    </citation>
    <scope>NUCLEOTIDE SEQUENCE [LARGE SCALE GENOMIC DNA]</scope>
    <source>
        <strain evidence="2 3">G25-68</strain>
    </source>
</reference>
<dbReference type="AlphaFoldDB" id="A0A1B3XKL6"/>
<dbReference type="Pfam" id="PF13115">
    <property type="entry name" value="YtkA"/>
    <property type="match status" value="2"/>
</dbReference>
<evidence type="ECO:0000313" key="2">
    <source>
        <dbReference type="EMBL" id="AOH53763.1"/>
    </source>
</evidence>
<dbReference type="SUPFAM" id="SSF49373">
    <property type="entry name" value="Invasin/intimin cell-adhesion fragments"/>
    <property type="match status" value="1"/>
</dbReference>
<dbReference type="RefSeq" id="WP_064466715.1">
    <property type="nucleotide sequence ID" value="NZ_CP017080.1"/>
</dbReference>
<organism evidence="2 3">
    <name type="scientific">Peribacillus muralis</name>
    <dbReference type="NCBI Taxonomy" id="264697"/>
    <lineage>
        <taxon>Bacteria</taxon>
        <taxon>Bacillati</taxon>
        <taxon>Bacillota</taxon>
        <taxon>Bacilli</taxon>
        <taxon>Bacillales</taxon>
        <taxon>Bacillaceae</taxon>
        <taxon>Peribacillus</taxon>
    </lineage>
</organism>
<evidence type="ECO:0000259" key="1">
    <source>
        <dbReference type="Pfam" id="PF13115"/>
    </source>
</evidence>
<dbReference type="Gene3D" id="2.60.40.10">
    <property type="entry name" value="Immunoglobulins"/>
    <property type="match status" value="1"/>
</dbReference>
<dbReference type="KEGG" id="bmur:ABE28_005330"/>
<dbReference type="Proteomes" id="UP000077926">
    <property type="component" value="Chromosome"/>
</dbReference>
<sequence length="238" mass="26335">MKKIYMVSALIIMLVGCQQKEMQEDKEVNSAVPESMEASIAIKGSLDQGKEVILETTVKQGDQLVNEADEVLFEIRKSGQDKREMLDAKNTGSGKYQVMHTFTEQGKYIVVAHVTAKGLHVMPEKEIAIPGHEDEGASIHPRSDVSIEFQSNPVKAGSSSIFAATVELDGKPLTNADVNFEVWKDGSDESHFTKAEDDGDGKYLNKVSFTEAGTYKVQVHVEKDEVHEHQLQTIQVNK</sequence>
<dbReference type="InterPro" id="IPR008964">
    <property type="entry name" value="Invasin/intimin_cell_adhesion"/>
</dbReference>
<gene>
    <name evidence="2" type="ORF">ABE28_005330</name>
</gene>
<dbReference type="InterPro" id="IPR013783">
    <property type="entry name" value="Ig-like_fold"/>
</dbReference>
<dbReference type="STRING" id="264697.ABE28_005330"/>